<evidence type="ECO:0000259" key="10">
    <source>
        <dbReference type="SMART" id="SM00768"/>
    </source>
</evidence>
<keyword evidence="5" id="KW-0472">Membrane</keyword>
<keyword evidence="7" id="KW-0325">Glycoprotein</keyword>
<dbReference type="GO" id="GO:0009506">
    <property type="term" value="C:plasmodesma"/>
    <property type="evidence" value="ECO:0007669"/>
    <property type="project" value="UniProtKB-ARBA"/>
</dbReference>
<sequence length="188" mass="20363">MSKKLWILQFLLLVLHCCLVYNVGGKTMVEEEKAEAINPIMSPPEGNTTFLGGTTWCVARPGASQIDLKIALDWACGLGAADCAPILPNGACFQPDTLLNHASYAFNAYYQQNGNNDVACNFGGTAIFTKHDPSYGKCVYATSGNIFVCRPMKLVSSSSSRKLKVGIVVWLRSFATPFLILSLGSSWL</sequence>
<dbReference type="PANTHER" id="PTHR31044:SF36">
    <property type="entry name" value="CARBOHYDRATE-BINDING X8 DOMAIN SUPERFAMILY PROTEIN"/>
    <property type="match status" value="1"/>
</dbReference>
<dbReference type="InterPro" id="IPR044788">
    <property type="entry name" value="X8_dom_prot"/>
</dbReference>
<evidence type="ECO:0000256" key="4">
    <source>
        <dbReference type="ARBA" id="ARBA00022729"/>
    </source>
</evidence>
<evidence type="ECO:0000256" key="2">
    <source>
        <dbReference type="ARBA" id="ARBA00022475"/>
    </source>
</evidence>
<dbReference type="InterPro" id="IPR012946">
    <property type="entry name" value="X8"/>
</dbReference>
<evidence type="ECO:0000313" key="12">
    <source>
        <dbReference type="Proteomes" id="UP001454036"/>
    </source>
</evidence>
<organism evidence="11 12">
    <name type="scientific">Lithospermum erythrorhizon</name>
    <name type="common">Purple gromwell</name>
    <name type="synonym">Lithospermum officinale var. erythrorhizon</name>
    <dbReference type="NCBI Taxonomy" id="34254"/>
    <lineage>
        <taxon>Eukaryota</taxon>
        <taxon>Viridiplantae</taxon>
        <taxon>Streptophyta</taxon>
        <taxon>Embryophyta</taxon>
        <taxon>Tracheophyta</taxon>
        <taxon>Spermatophyta</taxon>
        <taxon>Magnoliopsida</taxon>
        <taxon>eudicotyledons</taxon>
        <taxon>Gunneridae</taxon>
        <taxon>Pentapetalae</taxon>
        <taxon>asterids</taxon>
        <taxon>lamiids</taxon>
        <taxon>Boraginales</taxon>
        <taxon>Boraginaceae</taxon>
        <taxon>Boraginoideae</taxon>
        <taxon>Lithospermeae</taxon>
        <taxon>Lithospermum</taxon>
    </lineage>
</organism>
<dbReference type="PANTHER" id="PTHR31044">
    <property type="entry name" value="BETA-1,3 GLUCANASE"/>
    <property type="match status" value="1"/>
</dbReference>
<proteinExistence type="predicted"/>
<evidence type="ECO:0000256" key="8">
    <source>
        <dbReference type="ARBA" id="ARBA00023288"/>
    </source>
</evidence>
<dbReference type="EMBL" id="BAABME010042545">
    <property type="protein sequence ID" value="GAA0174277.1"/>
    <property type="molecule type" value="Genomic_DNA"/>
</dbReference>
<gene>
    <name evidence="11" type="ORF">LIER_43970</name>
</gene>
<protein>
    <recommendedName>
        <fullName evidence="10">X8 domain-containing protein</fullName>
    </recommendedName>
</protein>
<comment type="subcellular location">
    <subcellularLocation>
        <location evidence="1">Cell membrane</location>
        <topology evidence="1">Lipid-anchor</topology>
        <topology evidence="1">GPI-anchor</topology>
    </subcellularLocation>
</comment>
<dbReference type="Proteomes" id="UP001454036">
    <property type="component" value="Unassembled WGS sequence"/>
</dbReference>
<keyword evidence="12" id="KW-1185">Reference proteome</keyword>
<dbReference type="Pfam" id="PF07983">
    <property type="entry name" value="X8"/>
    <property type="match status" value="1"/>
</dbReference>
<reference evidence="11 12" key="1">
    <citation type="submission" date="2024-01" db="EMBL/GenBank/DDBJ databases">
        <title>The complete chloroplast genome sequence of Lithospermum erythrorhizon: insights into the phylogenetic relationship among Boraginaceae species and the maternal lineages of purple gromwells.</title>
        <authorList>
            <person name="Okada T."/>
            <person name="Watanabe K."/>
        </authorList>
    </citation>
    <scope>NUCLEOTIDE SEQUENCE [LARGE SCALE GENOMIC DNA]</scope>
</reference>
<evidence type="ECO:0000313" key="11">
    <source>
        <dbReference type="EMBL" id="GAA0174277.1"/>
    </source>
</evidence>
<feature type="chain" id="PRO_5043797418" description="X8 domain-containing protein" evidence="9">
    <location>
        <begin position="26"/>
        <end position="188"/>
    </location>
</feature>
<name>A0AAV3RD27_LITER</name>
<dbReference type="FunFam" id="1.20.58.1040:FF:000001">
    <property type="entry name" value="Glucan endo-1,3-beta-glucosidase 4"/>
    <property type="match status" value="1"/>
</dbReference>
<evidence type="ECO:0000256" key="3">
    <source>
        <dbReference type="ARBA" id="ARBA00022622"/>
    </source>
</evidence>
<keyword evidence="6" id="KW-1015">Disulfide bond</keyword>
<dbReference type="SMART" id="SM00768">
    <property type="entry name" value="X8"/>
    <property type="match status" value="1"/>
</dbReference>
<dbReference type="Gene3D" id="1.20.58.1040">
    <property type="match status" value="1"/>
</dbReference>
<dbReference type="GO" id="GO:0098552">
    <property type="term" value="C:side of membrane"/>
    <property type="evidence" value="ECO:0007669"/>
    <property type="project" value="UniProtKB-KW"/>
</dbReference>
<feature type="domain" description="X8" evidence="10">
    <location>
        <begin position="55"/>
        <end position="140"/>
    </location>
</feature>
<evidence type="ECO:0000256" key="7">
    <source>
        <dbReference type="ARBA" id="ARBA00023180"/>
    </source>
</evidence>
<evidence type="ECO:0000256" key="5">
    <source>
        <dbReference type="ARBA" id="ARBA00023136"/>
    </source>
</evidence>
<comment type="caution">
    <text evidence="11">The sequence shown here is derived from an EMBL/GenBank/DDBJ whole genome shotgun (WGS) entry which is preliminary data.</text>
</comment>
<feature type="signal peptide" evidence="9">
    <location>
        <begin position="1"/>
        <end position="25"/>
    </location>
</feature>
<keyword evidence="3" id="KW-0336">GPI-anchor</keyword>
<keyword evidence="2" id="KW-1003">Cell membrane</keyword>
<keyword evidence="4 9" id="KW-0732">Signal</keyword>
<evidence type="ECO:0000256" key="9">
    <source>
        <dbReference type="SAM" id="SignalP"/>
    </source>
</evidence>
<keyword evidence="8" id="KW-0449">Lipoprotein</keyword>
<evidence type="ECO:0000256" key="6">
    <source>
        <dbReference type="ARBA" id="ARBA00023157"/>
    </source>
</evidence>
<evidence type="ECO:0000256" key="1">
    <source>
        <dbReference type="ARBA" id="ARBA00004609"/>
    </source>
</evidence>
<dbReference type="GO" id="GO:0005886">
    <property type="term" value="C:plasma membrane"/>
    <property type="evidence" value="ECO:0007669"/>
    <property type="project" value="UniProtKB-SubCell"/>
</dbReference>
<accession>A0AAV3RD27</accession>
<dbReference type="AlphaFoldDB" id="A0AAV3RD27"/>